<dbReference type="Pfam" id="PF25107">
    <property type="entry name" value="VWA7_N"/>
    <property type="match status" value="1"/>
</dbReference>
<proteinExistence type="predicted"/>
<dbReference type="GeneTree" id="ENSGT00390000011517"/>
<dbReference type="InterPro" id="IPR052577">
    <property type="entry name" value="VWA7"/>
</dbReference>
<feature type="domain" description="VWA7 N-terminal" evidence="2">
    <location>
        <begin position="85"/>
        <end position="210"/>
    </location>
</feature>
<accession>A0A671TZY1</accession>
<feature type="chain" id="PRO_5025489041" description="VWA7 N-terminal domain-containing protein" evidence="1">
    <location>
        <begin position="20"/>
        <end position="221"/>
    </location>
</feature>
<dbReference type="AlphaFoldDB" id="A0A671TZY1"/>
<name>A0A671TZY1_SPAAU</name>
<sequence>MSPGSVALCLLLMQTGVYGFNIELDREFAINFIGQIISDLIRSEAANQKHEDITQRAILNITLQACRAVALADGKDFSFPSEPFTVESVAAACRKSKSSKRFRQTIKFIQQMNRLVDARHASDPEYHFDNEKFAEGRRTITRGLEIIKASNKEMNFEAARERLGEITHPLQDFYTHSNWVELGNTLPNTNLIRSGTSIGNTAGKELLQCQCLVVLPKEREI</sequence>
<reference evidence="3" key="2">
    <citation type="submission" date="2025-08" db="UniProtKB">
        <authorList>
            <consortium name="Ensembl"/>
        </authorList>
    </citation>
    <scope>IDENTIFICATION</scope>
</reference>
<keyword evidence="1" id="KW-0732">Signal</keyword>
<organism evidence="3 4">
    <name type="scientific">Sparus aurata</name>
    <name type="common">Gilthead sea bream</name>
    <dbReference type="NCBI Taxonomy" id="8175"/>
    <lineage>
        <taxon>Eukaryota</taxon>
        <taxon>Metazoa</taxon>
        <taxon>Chordata</taxon>
        <taxon>Craniata</taxon>
        <taxon>Vertebrata</taxon>
        <taxon>Euteleostomi</taxon>
        <taxon>Actinopterygii</taxon>
        <taxon>Neopterygii</taxon>
        <taxon>Teleostei</taxon>
        <taxon>Neoteleostei</taxon>
        <taxon>Acanthomorphata</taxon>
        <taxon>Eupercaria</taxon>
        <taxon>Spariformes</taxon>
        <taxon>Sparidae</taxon>
        <taxon>Sparus</taxon>
    </lineage>
</organism>
<evidence type="ECO:0000259" key="2">
    <source>
        <dbReference type="Pfam" id="PF25107"/>
    </source>
</evidence>
<reference evidence="3" key="1">
    <citation type="submission" date="2021-04" db="EMBL/GenBank/DDBJ databases">
        <authorList>
            <consortium name="Wellcome Sanger Institute Data Sharing"/>
        </authorList>
    </citation>
    <scope>NUCLEOTIDE SEQUENCE [LARGE SCALE GENOMIC DNA]</scope>
</reference>
<dbReference type="PANTHER" id="PTHR14905">
    <property type="entry name" value="NG37"/>
    <property type="match status" value="1"/>
</dbReference>
<keyword evidence="4" id="KW-1185">Reference proteome</keyword>
<evidence type="ECO:0000313" key="4">
    <source>
        <dbReference type="Proteomes" id="UP000472265"/>
    </source>
</evidence>
<dbReference type="PANTHER" id="PTHR14905:SF18">
    <property type="entry name" value="VON WILLEBRAND FACTOR A DOMAIN-CONTAINING 10, TANDEM DUPLICATE 1-RELATED"/>
    <property type="match status" value="1"/>
</dbReference>
<dbReference type="InterPro" id="IPR056862">
    <property type="entry name" value="VWA7_N"/>
</dbReference>
<feature type="signal peptide" evidence="1">
    <location>
        <begin position="1"/>
        <end position="19"/>
    </location>
</feature>
<evidence type="ECO:0000256" key="1">
    <source>
        <dbReference type="SAM" id="SignalP"/>
    </source>
</evidence>
<reference evidence="3" key="3">
    <citation type="submission" date="2025-09" db="UniProtKB">
        <authorList>
            <consortium name="Ensembl"/>
        </authorList>
    </citation>
    <scope>IDENTIFICATION</scope>
</reference>
<dbReference type="Proteomes" id="UP000472265">
    <property type="component" value="Chromosome 13"/>
</dbReference>
<dbReference type="Ensembl" id="ENSSAUT00010007496.1">
    <property type="protein sequence ID" value="ENSSAUP00010006980.1"/>
    <property type="gene ID" value="ENSSAUG00010003492.1"/>
</dbReference>
<evidence type="ECO:0000313" key="3">
    <source>
        <dbReference type="Ensembl" id="ENSSAUP00010006980.1"/>
    </source>
</evidence>
<protein>
    <recommendedName>
        <fullName evidence="2">VWA7 N-terminal domain-containing protein</fullName>
    </recommendedName>
</protein>
<dbReference type="OMA" id="TACNAKH"/>